<dbReference type="EMBL" id="JANVFT010000075">
    <property type="protein sequence ID" value="KAJ4475105.1"/>
    <property type="molecule type" value="Genomic_DNA"/>
</dbReference>
<evidence type="ECO:0000313" key="3">
    <source>
        <dbReference type="Proteomes" id="UP001150217"/>
    </source>
</evidence>
<evidence type="ECO:0000259" key="1">
    <source>
        <dbReference type="Pfam" id="PF16787"/>
    </source>
</evidence>
<gene>
    <name evidence="2" type="ORF">C8R41DRAFT_923707</name>
</gene>
<reference evidence="2" key="1">
    <citation type="submission" date="2022-08" db="EMBL/GenBank/DDBJ databases">
        <title>A Global Phylogenomic Analysis of the Shiitake Genus Lentinula.</title>
        <authorList>
            <consortium name="DOE Joint Genome Institute"/>
            <person name="Sierra-Patev S."/>
            <person name="Min B."/>
            <person name="Naranjo-Ortiz M."/>
            <person name="Looney B."/>
            <person name="Konkel Z."/>
            <person name="Slot J.C."/>
            <person name="Sakamoto Y."/>
            <person name="Steenwyk J.L."/>
            <person name="Rokas A."/>
            <person name="Carro J."/>
            <person name="Camarero S."/>
            <person name="Ferreira P."/>
            <person name="Molpeceres G."/>
            <person name="Ruiz-Duenas F.J."/>
            <person name="Serrano A."/>
            <person name="Henrissat B."/>
            <person name="Drula E."/>
            <person name="Hughes K.W."/>
            <person name="Mata J.L."/>
            <person name="Ishikawa N.K."/>
            <person name="Vargas-Isla R."/>
            <person name="Ushijima S."/>
            <person name="Smith C.A."/>
            <person name="Ahrendt S."/>
            <person name="Andreopoulos W."/>
            <person name="He G."/>
            <person name="Labutti K."/>
            <person name="Lipzen A."/>
            <person name="Ng V."/>
            <person name="Riley R."/>
            <person name="Sandor L."/>
            <person name="Barry K."/>
            <person name="Martinez A.T."/>
            <person name="Xiao Y."/>
            <person name="Gibbons J.G."/>
            <person name="Terashima K."/>
            <person name="Grigoriev I.V."/>
            <person name="Hibbett D.S."/>
        </authorList>
    </citation>
    <scope>NUCLEOTIDE SEQUENCE</scope>
    <source>
        <strain evidence="2">RHP3577 ss4</strain>
    </source>
</reference>
<sequence length="747" mass="84684">MQASNSKKDNYSRHVSCYVSFIEVERERRSQEHPNRKSNLTAEPITVAKVALFLNFETTRPKTKGGTGTVGAESISQAISALENHRFNHQHEKIYKNCPESQKKLREDSRISAFEKFARRNEHLCALNAEKMKTSGPLSATYTPAQLRKLAISSLQPTHNTPTSMSRSLRDRAVILLCAAMAFRGDSVRSLQLSDLGVEDMPLPAIAPGVTVKILTAIRDNAKHNKEGRPETHAALRHLYPEMCCIGGLAFYFFDFDDPDAGELGRREWWQYLVFPGNKGPVRLRTNALYAMNDIHVSSVTHGGRHYVPKTAGDNRASLEGRKALGKWKEGCGAFENAYDHQHPLDGMLGVAMFDVQRPDSYTCARNCLQPPPTLLASLFPWVEEEQQALAERRQLCGKRAEDYSLDQFLSLLLYLRVVLLQNAALIYVEHPDSHIFKYTPFDSMIFRDWAQTAKTTVEVAETEAREAFKNIPTNLVSSLRGVLVTERIESERRHELLRQELLSVVCTTSKTKNRPQKRKRESVSIIGEAIPLSANTNSPNFRTLGAASLSYPLLGPAPSSLSALQHHPTLTSIVQPTSTAASFAPLNPGVLIQPNSPNDDLNSNEQRSWTELIQRYGEAKLHKHKPWEWNSERKEHLPSYRYQKPSTLCEYWEELTIGLNGYISIQELNNRWEARWRRNISGLKTNKCRSRDNWTINLVWRFLDDQFPIPTEEVPHLKTTRSFITYIQKKDSSGMNDVLTAANSYP</sequence>
<protein>
    <recommendedName>
        <fullName evidence="1">Ndc10 domain-containing protein</fullName>
    </recommendedName>
</protein>
<feature type="domain" description="Ndc10" evidence="1">
    <location>
        <begin position="334"/>
        <end position="444"/>
    </location>
</feature>
<name>A0ABQ8V580_9AGAR</name>
<dbReference type="InterPro" id="IPR031872">
    <property type="entry name" value="NDC10_II"/>
</dbReference>
<evidence type="ECO:0000313" key="2">
    <source>
        <dbReference type="EMBL" id="KAJ4475105.1"/>
    </source>
</evidence>
<dbReference type="Gene3D" id="1.10.443.20">
    <property type="entry name" value="Centromere DNA-binding protein complex CBF3 subunit, domain 2"/>
    <property type="match status" value="1"/>
</dbReference>
<keyword evidence="3" id="KW-1185">Reference proteome</keyword>
<dbReference type="Proteomes" id="UP001150217">
    <property type="component" value="Unassembled WGS sequence"/>
</dbReference>
<proteinExistence type="predicted"/>
<comment type="caution">
    <text evidence="2">The sequence shown here is derived from an EMBL/GenBank/DDBJ whole genome shotgun (WGS) entry which is preliminary data.</text>
</comment>
<organism evidence="2 3">
    <name type="scientific">Lentinula lateritia</name>
    <dbReference type="NCBI Taxonomy" id="40482"/>
    <lineage>
        <taxon>Eukaryota</taxon>
        <taxon>Fungi</taxon>
        <taxon>Dikarya</taxon>
        <taxon>Basidiomycota</taxon>
        <taxon>Agaricomycotina</taxon>
        <taxon>Agaricomycetes</taxon>
        <taxon>Agaricomycetidae</taxon>
        <taxon>Agaricales</taxon>
        <taxon>Marasmiineae</taxon>
        <taxon>Omphalotaceae</taxon>
        <taxon>Lentinula</taxon>
    </lineage>
</organism>
<dbReference type="Pfam" id="PF16787">
    <property type="entry name" value="NDC10_II"/>
    <property type="match status" value="1"/>
</dbReference>
<dbReference type="InterPro" id="IPR038279">
    <property type="entry name" value="Ndc10_dom2_sf"/>
</dbReference>
<accession>A0ABQ8V580</accession>